<keyword evidence="1" id="KW-0175">Coiled coil</keyword>
<organism evidence="3 4">
    <name type="scientific">Undibacterium arcticum</name>
    <dbReference type="NCBI Taxonomy" id="1762892"/>
    <lineage>
        <taxon>Bacteria</taxon>
        <taxon>Pseudomonadati</taxon>
        <taxon>Pseudomonadota</taxon>
        <taxon>Betaproteobacteria</taxon>
        <taxon>Burkholderiales</taxon>
        <taxon>Oxalobacteraceae</taxon>
        <taxon>Undibacterium</taxon>
    </lineage>
</organism>
<accession>A0ABV7EXJ9</accession>
<comment type="caution">
    <text evidence="3">The sequence shown here is derived from an EMBL/GenBank/DDBJ whole genome shotgun (WGS) entry which is preliminary data.</text>
</comment>
<evidence type="ECO:0000259" key="2">
    <source>
        <dbReference type="Pfam" id="PF11740"/>
    </source>
</evidence>
<dbReference type="InterPro" id="IPR021104">
    <property type="entry name" value="KfrA_DNA-bd_N"/>
</dbReference>
<evidence type="ECO:0000313" key="4">
    <source>
        <dbReference type="Proteomes" id="UP001595530"/>
    </source>
</evidence>
<keyword evidence="4" id="KW-1185">Reference proteome</keyword>
<reference evidence="4" key="1">
    <citation type="journal article" date="2019" name="Int. J. Syst. Evol. Microbiol.">
        <title>The Global Catalogue of Microorganisms (GCM) 10K type strain sequencing project: providing services to taxonomists for standard genome sequencing and annotation.</title>
        <authorList>
            <consortium name="The Broad Institute Genomics Platform"/>
            <consortium name="The Broad Institute Genome Sequencing Center for Infectious Disease"/>
            <person name="Wu L."/>
            <person name="Ma J."/>
        </authorList>
    </citation>
    <scope>NUCLEOTIDE SEQUENCE [LARGE SCALE GENOMIC DNA]</scope>
    <source>
        <strain evidence="4">KCTC 42986</strain>
    </source>
</reference>
<dbReference type="Pfam" id="PF11740">
    <property type="entry name" value="KfrA_N"/>
    <property type="match status" value="1"/>
</dbReference>
<name>A0ABV7EXJ9_9BURK</name>
<dbReference type="GO" id="GO:0003677">
    <property type="term" value="F:DNA binding"/>
    <property type="evidence" value="ECO:0007669"/>
    <property type="project" value="UniProtKB-KW"/>
</dbReference>
<dbReference type="EMBL" id="JBHRTP010000002">
    <property type="protein sequence ID" value="MFC3106495.1"/>
    <property type="molecule type" value="Genomic_DNA"/>
</dbReference>
<evidence type="ECO:0000256" key="1">
    <source>
        <dbReference type="SAM" id="Coils"/>
    </source>
</evidence>
<protein>
    <submittedName>
        <fullName evidence="3">DNA-binding protein</fullName>
    </submittedName>
</protein>
<evidence type="ECO:0000313" key="3">
    <source>
        <dbReference type="EMBL" id="MFC3106495.1"/>
    </source>
</evidence>
<keyword evidence="3" id="KW-0238">DNA-binding</keyword>
<dbReference type="RefSeq" id="WP_390324821.1">
    <property type="nucleotide sequence ID" value="NZ_JBHRTP010000002.1"/>
</dbReference>
<proteinExistence type="predicted"/>
<sequence>MDTPRTNEKQLLADIDRLREQFTQTQDLYREVCVLLFFRYGMTPTANKLYQLVRKGSMTAPAEALNKFWEDLREKSRVRIEHPDLPEALKTAAGDLTATLWTAAQALAHETLASYRSETQVAIMDAKSAVENAESERDTMLRERDEALRGREEASRRVSALEQNLAAAVATRMALESHLKQAMDDNAVHQQRLEDARREFTSELEKLRAAAHLADERFRAAETRTLLEIDRERTRAAKLQKELDACRIAGTQAVERLRSEATGLQSQLGDLRQNAGILEGNLQAVTASRDMAIIDLKALQAQLAEAAAKLGSLRSDGESWRLQAEEAQRMVAELRKAPKPVRVPRKSKAE</sequence>
<feature type="coiled-coil region" evidence="1">
    <location>
        <begin position="116"/>
        <end position="316"/>
    </location>
</feature>
<feature type="domain" description="KfrA N-terminal DNA-binding" evidence="2">
    <location>
        <begin position="33"/>
        <end position="140"/>
    </location>
</feature>
<dbReference type="Proteomes" id="UP001595530">
    <property type="component" value="Unassembled WGS sequence"/>
</dbReference>
<gene>
    <name evidence="3" type="ORF">ACFOFO_00730</name>
</gene>